<evidence type="ECO:0000259" key="2">
    <source>
        <dbReference type="PROSITE" id="PS50263"/>
    </source>
</evidence>
<organism evidence="3">
    <name type="scientific">marine metagenome</name>
    <dbReference type="NCBI Taxonomy" id="408172"/>
    <lineage>
        <taxon>unclassified sequences</taxon>
        <taxon>metagenomes</taxon>
        <taxon>ecological metagenomes</taxon>
    </lineage>
</organism>
<dbReference type="PANTHER" id="PTHR43674">
    <property type="entry name" value="NITRILASE C965.09-RELATED"/>
    <property type="match status" value="1"/>
</dbReference>
<protein>
    <recommendedName>
        <fullName evidence="2">CN hydrolase domain-containing protein</fullName>
    </recommendedName>
</protein>
<dbReference type="PANTHER" id="PTHR43674:SF2">
    <property type="entry name" value="BETA-UREIDOPROPIONASE"/>
    <property type="match status" value="1"/>
</dbReference>
<dbReference type="InterPro" id="IPR036526">
    <property type="entry name" value="C-N_Hydrolase_sf"/>
</dbReference>
<dbReference type="GO" id="GO:0016811">
    <property type="term" value="F:hydrolase activity, acting on carbon-nitrogen (but not peptide) bonds, in linear amides"/>
    <property type="evidence" value="ECO:0007669"/>
    <property type="project" value="UniProtKB-ARBA"/>
</dbReference>
<dbReference type="SUPFAM" id="SSF56317">
    <property type="entry name" value="Carbon-nitrogen hydrolase"/>
    <property type="match status" value="1"/>
</dbReference>
<dbReference type="Pfam" id="PF00795">
    <property type="entry name" value="CN_hydrolase"/>
    <property type="match status" value="1"/>
</dbReference>
<dbReference type="PROSITE" id="PS50263">
    <property type="entry name" value="CN_HYDROLASE"/>
    <property type="match status" value="1"/>
</dbReference>
<evidence type="ECO:0000256" key="1">
    <source>
        <dbReference type="ARBA" id="ARBA00022801"/>
    </source>
</evidence>
<evidence type="ECO:0000313" key="3">
    <source>
        <dbReference type="EMBL" id="SVB48245.1"/>
    </source>
</evidence>
<dbReference type="EMBL" id="UINC01043762">
    <property type="protein sequence ID" value="SVB48245.1"/>
    <property type="molecule type" value="Genomic_DNA"/>
</dbReference>
<reference evidence="3" key="1">
    <citation type="submission" date="2018-05" db="EMBL/GenBank/DDBJ databases">
        <authorList>
            <person name="Lanie J.A."/>
            <person name="Ng W.-L."/>
            <person name="Kazmierczak K.M."/>
            <person name="Andrzejewski T.M."/>
            <person name="Davidsen T.M."/>
            <person name="Wayne K.J."/>
            <person name="Tettelin H."/>
            <person name="Glass J.I."/>
            <person name="Rusch D."/>
            <person name="Podicherti R."/>
            <person name="Tsui H.-C.T."/>
            <person name="Winkler M.E."/>
        </authorList>
    </citation>
    <scope>NUCLEOTIDE SEQUENCE</scope>
</reference>
<sequence length="236" mass="26501">MSRRPSKDHRRPILAGQVEEVVLGAARQFPEGHHRTIARRWASSEPGLQGGPVEEPIHIVQRFPGSDHLFRLPLLSAAATRCKGRSGKFRSDPDEVASARTLRMQEAKVASEVRAAMVQTGWTGDKESMIELHEKYLAEASEAGARVMCFQELFYGPYFCQVQDAAFYDYAEAIPDGPTTKRFQELAAKHGMVLVLPMYEKEQEGFLYNTAAIIDADGSYLGKYRKTHLPQVKGFW</sequence>
<keyword evidence="1" id="KW-0378">Hydrolase</keyword>
<dbReference type="Gene3D" id="3.60.110.10">
    <property type="entry name" value="Carbon-nitrogen hydrolase"/>
    <property type="match status" value="1"/>
</dbReference>
<name>A0A382ECL5_9ZZZZ</name>
<dbReference type="InterPro" id="IPR003010">
    <property type="entry name" value="C-N_Hydrolase"/>
</dbReference>
<dbReference type="InterPro" id="IPR050345">
    <property type="entry name" value="Aliph_Amidase/BUP"/>
</dbReference>
<feature type="non-terminal residue" evidence="3">
    <location>
        <position position="236"/>
    </location>
</feature>
<accession>A0A382ECL5</accession>
<feature type="domain" description="CN hydrolase" evidence="2">
    <location>
        <begin position="113"/>
        <end position="236"/>
    </location>
</feature>
<gene>
    <name evidence="3" type="ORF">METZ01_LOCUS201099</name>
</gene>
<dbReference type="AlphaFoldDB" id="A0A382ECL5"/>
<proteinExistence type="predicted"/>